<feature type="compositionally biased region" description="Low complexity" evidence="1">
    <location>
        <begin position="27"/>
        <end position="46"/>
    </location>
</feature>
<evidence type="ECO:0000256" key="1">
    <source>
        <dbReference type="SAM" id="MobiDB-lite"/>
    </source>
</evidence>
<reference evidence="2 3" key="1">
    <citation type="submission" date="2018-10" db="EMBL/GenBank/DDBJ databases">
        <authorList>
            <person name="Ekblom R."/>
            <person name="Jareborg N."/>
        </authorList>
    </citation>
    <scope>NUCLEOTIDE SEQUENCE [LARGE SCALE GENOMIC DNA]</scope>
    <source>
        <tissue evidence="2">Muscle</tissue>
    </source>
</reference>
<protein>
    <submittedName>
        <fullName evidence="2">Uncharacterized protein</fullName>
    </submittedName>
</protein>
<name>A0A9X9PW40_GULGU</name>
<organism evidence="2 3">
    <name type="scientific">Gulo gulo</name>
    <name type="common">Wolverine</name>
    <name type="synonym">Gluton</name>
    <dbReference type="NCBI Taxonomy" id="48420"/>
    <lineage>
        <taxon>Eukaryota</taxon>
        <taxon>Metazoa</taxon>
        <taxon>Chordata</taxon>
        <taxon>Craniata</taxon>
        <taxon>Vertebrata</taxon>
        <taxon>Euteleostomi</taxon>
        <taxon>Mammalia</taxon>
        <taxon>Eutheria</taxon>
        <taxon>Laurasiatheria</taxon>
        <taxon>Carnivora</taxon>
        <taxon>Caniformia</taxon>
        <taxon>Musteloidea</taxon>
        <taxon>Mustelidae</taxon>
        <taxon>Guloninae</taxon>
        <taxon>Gulo</taxon>
    </lineage>
</organism>
<dbReference type="Proteomes" id="UP000269945">
    <property type="component" value="Unassembled WGS sequence"/>
</dbReference>
<gene>
    <name evidence="2" type="ORF">BN2614_LOCUS4</name>
</gene>
<dbReference type="EMBL" id="CYRY02004700">
    <property type="protein sequence ID" value="VCW69181.1"/>
    <property type="molecule type" value="Genomic_DNA"/>
</dbReference>
<proteinExistence type="predicted"/>
<accession>A0A9X9PW40</accession>
<feature type="region of interest" description="Disordered" evidence="1">
    <location>
        <begin position="1"/>
        <end position="53"/>
    </location>
</feature>
<dbReference type="AlphaFoldDB" id="A0A9X9PW40"/>
<comment type="caution">
    <text evidence="2">The sequence shown here is derived from an EMBL/GenBank/DDBJ whole genome shotgun (WGS) entry which is preliminary data.</text>
</comment>
<evidence type="ECO:0000313" key="3">
    <source>
        <dbReference type="Proteomes" id="UP000269945"/>
    </source>
</evidence>
<sequence length="53" mass="5352">MAFLASRGPEVLGGGGRDRSRSHWLQCPRLSSTSCPSLLTPSPGSPAGTGSAP</sequence>
<keyword evidence="3" id="KW-1185">Reference proteome</keyword>
<evidence type="ECO:0000313" key="2">
    <source>
        <dbReference type="EMBL" id="VCW69181.1"/>
    </source>
</evidence>